<comment type="caution">
    <text evidence="1">The sequence shown here is derived from an EMBL/GenBank/DDBJ whole genome shotgun (WGS) entry which is preliminary data.</text>
</comment>
<protein>
    <submittedName>
        <fullName evidence="1">Uncharacterized protein</fullName>
    </submittedName>
</protein>
<gene>
    <name evidence="1" type="ORF">DAH51_07145</name>
</gene>
<organism evidence="1 2">
    <name type="scientific">Sphingobium yanoikuyae</name>
    <name type="common">Sphingomonas yanoikuyae</name>
    <dbReference type="NCBI Taxonomy" id="13690"/>
    <lineage>
        <taxon>Bacteria</taxon>
        <taxon>Pseudomonadati</taxon>
        <taxon>Pseudomonadota</taxon>
        <taxon>Alphaproteobacteria</taxon>
        <taxon>Sphingomonadales</taxon>
        <taxon>Sphingomonadaceae</taxon>
        <taxon>Sphingobium</taxon>
    </lineage>
</organism>
<reference evidence="1 2" key="1">
    <citation type="submission" date="2018-07" db="EMBL/GenBank/DDBJ databases">
        <title>Genomic and Epidemiologic Investigation of an Indolent Hospital Outbreak.</title>
        <authorList>
            <person name="Johnson R.C."/>
            <person name="Deming C."/>
            <person name="Conlan S."/>
            <person name="Zellmer C.J."/>
            <person name="Michelin A.V."/>
            <person name="Lee-Lin S."/>
            <person name="Thomas P.J."/>
            <person name="Park M."/>
            <person name="Weingarten R.A."/>
            <person name="Less J."/>
            <person name="Dekker J.P."/>
            <person name="Frank K.M."/>
            <person name="Musser K.A."/>
            <person name="Mcquiston J.R."/>
            <person name="Henderson D.K."/>
            <person name="Lau A.F."/>
            <person name="Palmore T.N."/>
            <person name="Segre J.A."/>
        </authorList>
    </citation>
    <scope>NUCLEOTIDE SEQUENCE [LARGE SCALE GENOMIC DNA]</scope>
    <source>
        <strain evidence="1 2">SK-NIH.Env6_1116</strain>
    </source>
</reference>
<proteinExistence type="predicted"/>
<dbReference type="AlphaFoldDB" id="A0A430BZ92"/>
<name>A0A430BZ92_SPHYA</name>
<dbReference type="EMBL" id="QRAL01000006">
    <property type="protein sequence ID" value="RSU58012.1"/>
    <property type="molecule type" value="Genomic_DNA"/>
</dbReference>
<accession>A0A430BZ92</accession>
<evidence type="ECO:0000313" key="2">
    <source>
        <dbReference type="Proteomes" id="UP000287401"/>
    </source>
</evidence>
<sequence length="83" mass="9145">MGGEREEGIMAWITITKRWDRKVNDLQTARYLPGRHNVTAAVAREAKEAGVVEPEGAEEENRHILLGRAIAAAGKRIHGQDDG</sequence>
<dbReference type="Proteomes" id="UP000287401">
    <property type="component" value="Unassembled WGS sequence"/>
</dbReference>
<evidence type="ECO:0000313" key="1">
    <source>
        <dbReference type="EMBL" id="RSU58012.1"/>
    </source>
</evidence>